<feature type="domain" description="VWFA" evidence="4">
    <location>
        <begin position="41"/>
        <end position="334"/>
    </location>
</feature>
<dbReference type="InterPro" id="IPR002035">
    <property type="entry name" value="VWF_A"/>
</dbReference>
<keyword evidence="1" id="KW-0479">Metal-binding</keyword>
<keyword evidence="3" id="KW-0732">Signal</keyword>
<dbReference type="InterPro" id="IPR036465">
    <property type="entry name" value="vWFA_dom_sf"/>
</dbReference>
<proteinExistence type="predicted"/>
<keyword evidence="2" id="KW-0106">Calcium</keyword>
<feature type="chain" id="PRO_5045516373" evidence="3">
    <location>
        <begin position="23"/>
        <end position="1018"/>
    </location>
</feature>
<dbReference type="RefSeq" id="WP_237445886.1">
    <property type="nucleotide sequence ID" value="NZ_CAKLPX010000005.1"/>
</dbReference>
<evidence type="ECO:0000256" key="3">
    <source>
        <dbReference type="SAM" id="SignalP"/>
    </source>
</evidence>
<feature type="signal peptide" evidence="3">
    <location>
        <begin position="1"/>
        <end position="22"/>
    </location>
</feature>
<dbReference type="InterPro" id="IPR008707">
    <property type="entry name" value="B-propeller_PilY1"/>
</dbReference>
<gene>
    <name evidence="5" type="primary">pilY1</name>
    <name evidence="5" type="ORF">SIN8267_03351</name>
</gene>
<name>A0ABN8EPH6_9GAMM</name>
<dbReference type="EMBL" id="CAKLPX010000005">
    <property type="protein sequence ID" value="CAH0993210.1"/>
    <property type="molecule type" value="Genomic_DNA"/>
</dbReference>
<comment type="caution">
    <text evidence="5">The sequence shown here is derived from an EMBL/GenBank/DDBJ whole genome shotgun (WGS) entry which is preliminary data.</text>
</comment>
<dbReference type="Gene3D" id="3.40.50.410">
    <property type="entry name" value="von Willebrand factor, type A domain"/>
    <property type="match status" value="1"/>
</dbReference>
<dbReference type="Proteomes" id="UP000838100">
    <property type="component" value="Unassembled WGS sequence"/>
</dbReference>
<evidence type="ECO:0000256" key="1">
    <source>
        <dbReference type="ARBA" id="ARBA00022723"/>
    </source>
</evidence>
<evidence type="ECO:0000259" key="4">
    <source>
        <dbReference type="PROSITE" id="PS50234"/>
    </source>
</evidence>
<evidence type="ECO:0000313" key="5">
    <source>
        <dbReference type="EMBL" id="CAH0993210.1"/>
    </source>
</evidence>
<organism evidence="5 6">
    <name type="scientific">Sinobacterium norvegicum</name>
    <dbReference type="NCBI Taxonomy" id="1641715"/>
    <lineage>
        <taxon>Bacteria</taxon>
        <taxon>Pseudomonadati</taxon>
        <taxon>Pseudomonadota</taxon>
        <taxon>Gammaproteobacteria</taxon>
        <taxon>Cellvibrionales</taxon>
        <taxon>Spongiibacteraceae</taxon>
        <taxon>Sinobacterium</taxon>
    </lineage>
</organism>
<keyword evidence="6" id="KW-1185">Reference proteome</keyword>
<protein>
    <submittedName>
        <fullName evidence="5">Type IV pilus biogenesis factor PilY1</fullName>
    </submittedName>
</protein>
<dbReference type="PROSITE" id="PS50234">
    <property type="entry name" value="VWFA"/>
    <property type="match status" value="1"/>
</dbReference>
<reference evidence="5" key="1">
    <citation type="submission" date="2021-12" db="EMBL/GenBank/DDBJ databases">
        <authorList>
            <person name="Rodrigo-Torres L."/>
            <person name="Arahal R. D."/>
            <person name="Lucena T."/>
        </authorList>
    </citation>
    <scope>NUCLEOTIDE SEQUENCE</scope>
    <source>
        <strain evidence="5">CECT 8267</strain>
    </source>
</reference>
<evidence type="ECO:0000256" key="2">
    <source>
        <dbReference type="ARBA" id="ARBA00022837"/>
    </source>
</evidence>
<dbReference type="SUPFAM" id="SSF53300">
    <property type="entry name" value="vWA-like"/>
    <property type="match status" value="1"/>
</dbReference>
<sequence length="1018" mass="109788">MKNFYNKSLIASALLLAQSALAGPSSLSTVPMVTSDDVRPNIMLLMDSSGSMSWDMDGNYCQLASNPSDGCRRSRSRRGGNWWTNNWPYPQQRIIAAKSAANDLVDGLDYVRLGYATFDAAGNADGGELEYDIADLDDDVKSAIKTQIDNTDADGGTPLSLSLEGLGQFFTKNEDGNADNSVFKDSLKSDTSGESANDVIQYYCQKNFIIAMTDGEPNSNDGVSSEIVDYDTTKSDGIHDWSDYYVSDATHLLYDTNFRPDLVDPDDSSHINNVITYLIGFADPNVYGASTTTGKLLRDAATGDPSLKEGGTRLEGKFYDTATAEDLEDAFKSIANDIAAKAGSSSSVTFNTSAIQTDTAVFFAKFNTANWSGELGSYPINADGTINPTPTWTTATTIDALSDNSMANRVIYTYYDVTNYSNDLYLNSDGDGSTSASDVATNDGKGFTFSYNNLTTFQQADFDAGTEVGSGYSVTDYVDYVRGVRSDEEQNGGELRDRSTRIGDIVNSSPTYVGAAAMWDDAMTVGTTTYAQFKASVANRTPMVYVGANDGMLHGFNAEDGQEEVAYVPASVYSSELDEGLHYYADVDYQHRFYADLSPTYADVGVNNAWKSVIVGGNRAGGRSVFALDVTDPTLFVNNNTGADNTVMWEFTHPDMGGSYSRPQIAQMNNGRWAAIFGNGYNRNDNESHDGKAKLFIVYLDADPSDGWDEGTSLSDDYIMLSTESGTNTNNLTRNGLSTPRLYDLDGDSTVDRIFAGDIQGNMWVWDVEGATAGSWASAYNSGGNPQPLYNGVDSAQVTTQPIILYNIDVDDDNNAATKNLVVLFGTGQFITGGDKTTTDTQYFMGVHDNGVGGITQAQLTARSMSTSLSTVDTRNITAGDKVDWTTTKGWILTLPELRERVITTPFIRRNVVFFNTSIPDNIPCTGGGSGWQMAVEALDGLDPTASAFDSNNDGVVTSDDPIYSGKVFLNGLPSDTATLGDKAYTPGSDGQLPDPETLRSLGGATTRLSWGEIFRSE</sequence>
<accession>A0ABN8EPH6</accession>
<evidence type="ECO:0000313" key="6">
    <source>
        <dbReference type="Proteomes" id="UP000838100"/>
    </source>
</evidence>
<dbReference type="Pfam" id="PF05567">
    <property type="entry name" value="T4P_PilY1"/>
    <property type="match status" value="1"/>
</dbReference>